<dbReference type="SUPFAM" id="SSF52540">
    <property type="entry name" value="P-loop containing nucleoside triphosphate hydrolases"/>
    <property type="match status" value="1"/>
</dbReference>
<keyword evidence="3" id="KW-1003">Cell membrane</keyword>
<keyword evidence="6 10" id="KW-0067">ATP-binding</keyword>
<dbReference type="GO" id="GO:0071934">
    <property type="term" value="P:thiamine transmembrane transport"/>
    <property type="evidence" value="ECO:0007669"/>
    <property type="project" value="InterPro"/>
</dbReference>
<organism evidence="10 11">
    <name type="scientific">Aureimonas fodinaquatilis</name>
    <dbReference type="NCBI Taxonomy" id="2565783"/>
    <lineage>
        <taxon>Bacteria</taxon>
        <taxon>Pseudomonadati</taxon>
        <taxon>Pseudomonadota</taxon>
        <taxon>Alphaproteobacteria</taxon>
        <taxon>Hyphomicrobiales</taxon>
        <taxon>Aurantimonadaceae</taxon>
        <taxon>Aureimonas</taxon>
    </lineage>
</organism>
<dbReference type="InterPro" id="IPR005968">
    <property type="entry name" value="Thiamine_ABC_ThiQ"/>
</dbReference>
<evidence type="ECO:0000259" key="9">
    <source>
        <dbReference type="PROSITE" id="PS50893"/>
    </source>
</evidence>
<keyword evidence="8" id="KW-0472">Membrane</keyword>
<dbReference type="InterPro" id="IPR027417">
    <property type="entry name" value="P-loop_NTPase"/>
</dbReference>
<keyword evidence="5" id="KW-0547">Nucleotide-binding</keyword>
<evidence type="ECO:0000256" key="1">
    <source>
        <dbReference type="ARBA" id="ARBA00005417"/>
    </source>
</evidence>
<dbReference type="PROSITE" id="PS00211">
    <property type="entry name" value="ABC_TRANSPORTER_1"/>
    <property type="match status" value="1"/>
</dbReference>
<accession>A0A5B0DUJ7</accession>
<dbReference type="PANTHER" id="PTHR42781:SF1">
    <property type="entry name" value="THIAMINE IMPORT ATP-BINDING PROTEIN THIQ"/>
    <property type="match status" value="1"/>
</dbReference>
<evidence type="ECO:0000256" key="2">
    <source>
        <dbReference type="ARBA" id="ARBA00022448"/>
    </source>
</evidence>
<gene>
    <name evidence="10" type="primary">thiQ</name>
    <name evidence="10" type="ORF">FPY71_15020</name>
</gene>
<evidence type="ECO:0000313" key="11">
    <source>
        <dbReference type="Proteomes" id="UP000324738"/>
    </source>
</evidence>
<dbReference type="GO" id="GO:0005524">
    <property type="term" value="F:ATP binding"/>
    <property type="evidence" value="ECO:0007669"/>
    <property type="project" value="UniProtKB-KW"/>
</dbReference>
<dbReference type="Proteomes" id="UP000324738">
    <property type="component" value="Unassembled WGS sequence"/>
</dbReference>
<evidence type="ECO:0000256" key="6">
    <source>
        <dbReference type="ARBA" id="ARBA00022840"/>
    </source>
</evidence>
<dbReference type="EMBL" id="VTWH01000004">
    <property type="protein sequence ID" value="KAA0968879.1"/>
    <property type="molecule type" value="Genomic_DNA"/>
</dbReference>
<dbReference type="NCBIfam" id="TIGR01277">
    <property type="entry name" value="thiQ"/>
    <property type="match status" value="1"/>
</dbReference>
<protein>
    <submittedName>
        <fullName evidence="10">Thiamine ABC transporter ATP-binding protein</fullName>
    </submittedName>
</protein>
<dbReference type="Pfam" id="PF00005">
    <property type="entry name" value="ABC_tran"/>
    <property type="match status" value="1"/>
</dbReference>
<feature type="domain" description="ABC transporter" evidence="9">
    <location>
        <begin position="1"/>
        <end position="233"/>
    </location>
</feature>
<dbReference type="AlphaFoldDB" id="A0A5B0DUJ7"/>
<keyword evidence="7" id="KW-1278">Translocase</keyword>
<proteinExistence type="inferred from homology"/>
<dbReference type="PANTHER" id="PTHR42781">
    <property type="entry name" value="SPERMIDINE/PUTRESCINE IMPORT ATP-BINDING PROTEIN POTA"/>
    <property type="match status" value="1"/>
</dbReference>
<dbReference type="InterPro" id="IPR017871">
    <property type="entry name" value="ABC_transporter-like_CS"/>
</dbReference>
<dbReference type="OrthoDB" id="9802264at2"/>
<dbReference type="InterPro" id="IPR003439">
    <property type="entry name" value="ABC_transporter-like_ATP-bd"/>
</dbReference>
<name>A0A5B0DUJ7_9HYPH</name>
<comment type="caution">
    <text evidence="10">The sequence shown here is derived from an EMBL/GenBank/DDBJ whole genome shotgun (WGS) entry which is preliminary data.</text>
</comment>
<dbReference type="GO" id="GO:0042626">
    <property type="term" value="F:ATPase-coupled transmembrane transporter activity"/>
    <property type="evidence" value="ECO:0007669"/>
    <property type="project" value="InterPro"/>
</dbReference>
<dbReference type="Gene3D" id="3.40.50.300">
    <property type="entry name" value="P-loop containing nucleotide triphosphate hydrolases"/>
    <property type="match status" value="1"/>
</dbReference>
<dbReference type="GO" id="GO:0016887">
    <property type="term" value="F:ATP hydrolysis activity"/>
    <property type="evidence" value="ECO:0007669"/>
    <property type="project" value="InterPro"/>
</dbReference>
<dbReference type="PROSITE" id="PS50893">
    <property type="entry name" value="ABC_TRANSPORTER_2"/>
    <property type="match status" value="1"/>
</dbReference>
<evidence type="ECO:0000256" key="8">
    <source>
        <dbReference type="ARBA" id="ARBA00023136"/>
    </source>
</evidence>
<evidence type="ECO:0000256" key="3">
    <source>
        <dbReference type="ARBA" id="ARBA00022475"/>
    </source>
</evidence>
<comment type="similarity">
    <text evidence="1">Belongs to the ABC transporter superfamily.</text>
</comment>
<keyword evidence="11" id="KW-1185">Reference proteome</keyword>
<dbReference type="InterPro" id="IPR003593">
    <property type="entry name" value="AAA+_ATPase"/>
</dbReference>
<dbReference type="SMART" id="SM00382">
    <property type="entry name" value="AAA"/>
    <property type="match status" value="1"/>
</dbReference>
<evidence type="ECO:0000256" key="4">
    <source>
        <dbReference type="ARBA" id="ARBA00022519"/>
    </source>
</evidence>
<dbReference type="InterPro" id="IPR050093">
    <property type="entry name" value="ABC_SmlMolc_Importer"/>
</dbReference>
<keyword evidence="4" id="KW-0997">Cell inner membrane</keyword>
<evidence type="ECO:0000313" key="10">
    <source>
        <dbReference type="EMBL" id="KAA0968879.1"/>
    </source>
</evidence>
<evidence type="ECO:0000256" key="5">
    <source>
        <dbReference type="ARBA" id="ARBA00022741"/>
    </source>
</evidence>
<sequence>MMPILVVENLTYAYQGAAMHFDLAVEAGEWLAIVGPSGAGKSTLLDLIAGFITPVAGRILIDGRDLTDVAPGERPVSFLFQENNLFPHLTALQNVVLGLTSRMRPDASQKLAAGEALAMVGLGGFETRLPAQMSGGERQRVALARAMVRKRPILMLDEPFAALGPAMRLEMLELLSRLRLQTGMAILMVTHQPDDAAGYAEKLAFVDNGEIVLSGNTSTLLTPPVDSRIASYLGKA</sequence>
<dbReference type="GO" id="GO:0016020">
    <property type="term" value="C:membrane"/>
    <property type="evidence" value="ECO:0007669"/>
    <property type="project" value="InterPro"/>
</dbReference>
<evidence type="ECO:0000256" key="7">
    <source>
        <dbReference type="ARBA" id="ARBA00022967"/>
    </source>
</evidence>
<keyword evidence="2" id="KW-0813">Transport</keyword>
<reference evidence="10 11" key="1">
    <citation type="submission" date="2019-08" db="EMBL/GenBank/DDBJ databases">
        <title>Aureimonas fodiniaquatilis sp. nov., isolated from a coal mine wastewater.</title>
        <authorList>
            <person name="Kim W."/>
        </authorList>
    </citation>
    <scope>NUCLEOTIDE SEQUENCE [LARGE SCALE GENOMIC DNA]</scope>
    <source>
        <strain evidence="10 11">CAU 1482</strain>
    </source>
</reference>